<keyword evidence="3" id="KW-0067">ATP-binding</keyword>
<protein>
    <submittedName>
        <fullName evidence="6">Putative glutamine synthetase, catalytic domain protein</fullName>
    </submittedName>
</protein>
<dbReference type="GO" id="GO:0006542">
    <property type="term" value="P:glutamine biosynthetic process"/>
    <property type="evidence" value="ECO:0007669"/>
    <property type="project" value="InterPro"/>
</dbReference>
<keyword evidence="1" id="KW-0436">Ligase</keyword>
<dbReference type="InterPro" id="IPR014746">
    <property type="entry name" value="Gln_synth/guanido_kin_cat_dom"/>
</dbReference>
<dbReference type="GO" id="GO:0005524">
    <property type="term" value="F:ATP binding"/>
    <property type="evidence" value="ECO:0007669"/>
    <property type="project" value="UniProtKB-KW"/>
</dbReference>
<dbReference type="InterPro" id="IPR036651">
    <property type="entry name" value="Gln_synt_N_sf"/>
</dbReference>
<evidence type="ECO:0000256" key="2">
    <source>
        <dbReference type="ARBA" id="ARBA00022741"/>
    </source>
</evidence>
<proteinExistence type="predicted"/>
<dbReference type="Gene3D" id="3.30.590.10">
    <property type="entry name" value="Glutamine synthetase/guanido kinase, catalytic domain"/>
    <property type="match status" value="1"/>
</dbReference>
<accession>B3T0V5</accession>
<dbReference type="GO" id="GO:0004356">
    <property type="term" value="F:glutamine synthetase activity"/>
    <property type="evidence" value="ECO:0007669"/>
    <property type="project" value="InterPro"/>
</dbReference>
<dbReference type="PANTHER" id="PTHR43785">
    <property type="entry name" value="GAMMA-GLUTAMYLPUTRESCINE SYNTHETASE"/>
    <property type="match status" value="1"/>
</dbReference>
<dbReference type="InterPro" id="IPR008146">
    <property type="entry name" value="Gln_synth_cat_dom"/>
</dbReference>
<dbReference type="Pfam" id="PF00120">
    <property type="entry name" value="Gln-synt_C"/>
    <property type="match status" value="1"/>
</dbReference>
<feature type="domain" description="GS beta-grasp" evidence="4">
    <location>
        <begin position="33"/>
        <end position="118"/>
    </location>
</feature>
<evidence type="ECO:0000256" key="1">
    <source>
        <dbReference type="ARBA" id="ARBA00022598"/>
    </source>
</evidence>
<dbReference type="PROSITE" id="PS51987">
    <property type="entry name" value="GS_CATALYTIC"/>
    <property type="match status" value="1"/>
</dbReference>
<evidence type="ECO:0000259" key="5">
    <source>
        <dbReference type="PROSITE" id="PS51987"/>
    </source>
</evidence>
<evidence type="ECO:0000313" key="6">
    <source>
        <dbReference type="EMBL" id="ABZ06214.1"/>
    </source>
</evidence>
<dbReference type="PROSITE" id="PS51986">
    <property type="entry name" value="GS_BETA_GRASP"/>
    <property type="match status" value="1"/>
</dbReference>
<dbReference type="SUPFAM" id="SSF55931">
    <property type="entry name" value="Glutamine synthetase/guanido kinase"/>
    <property type="match status" value="1"/>
</dbReference>
<name>B3T0V5_9ZZZZ</name>
<reference evidence="6" key="1">
    <citation type="journal article" date="2008" name="ISME J.">
        <title>Genomic patterns of recombination, clonal divergence and environment in marine microbial populations.</title>
        <authorList>
            <person name="Konstantinidis K.T."/>
            <person name="Delong E.F."/>
        </authorList>
    </citation>
    <scope>NUCLEOTIDE SEQUENCE</scope>
</reference>
<dbReference type="EMBL" id="EU016569">
    <property type="protein sequence ID" value="ABZ06214.1"/>
    <property type="molecule type" value="Genomic_DNA"/>
</dbReference>
<dbReference type="Gene3D" id="3.10.20.70">
    <property type="entry name" value="Glutamine synthetase, N-terminal domain"/>
    <property type="match status" value="1"/>
</dbReference>
<dbReference type="SMART" id="SM01230">
    <property type="entry name" value="Gln-synt_C"/>
    <property type="match status" value="1"/>
</dbReference>
<dbReference type="SUPFAM" id="SSF54368">
    <property type="entry name" value="Glutamine synthetase, N-terminal domain"/>
    <property type="match status" value="1"/>
</dbReference>
<organism evidence="6">
    <name type="scientific">uncultured marine microorganism HF4000_007D16</name>
    <dbReference type="NCBI Taxonomy" id="455510"/>
    <lineage>
        <taxon>unclassified sequences</taxon>
        <taxon>environmental samples</taxon>
    </lineage>
</organism>
<keyword evidence="2" id="KW-0547">Nucleotide-binding</keyword>
<sequence>MSKNNKIYYELFEDAIERNRKKIPEVHKKLKSAGVKYVLSSWIDLHGIPKTKPVPMSDFELLCLGKGPQFAAHSISFVPELTPADSDQIMIPDLDSVYICPWDKSMAIIFADFFWEGKPYNVCPRQALKRAMQKAQDAGYKGLAGVEPEFIAMKYDEDGKPIKAIDSDPIKGIRPRRQAFGYDVEHSLDSMHFLKELINIIEELGWNLHDVVAEGAYSQFELDFHYTNLLEMADRLVFLRILLKEVAKKHNMFITFMPKPTIGDWRSGAHINFSMERINMPGKNIFSDGKGWSKESKNAVGGLMAHSEALTAIACSTVNSYNGLVPRVGGFEGGTVTWAPTNITYGHNNRSAQFRLPQNRYCIENRAADMTMNVYLAMAMTLSAAVEGINKEIEPGEPTDRDLYQMTEAEFKKLGIRRLPRNLLEAIEALKKDKLADEVLGSVMKKSFISYKTDEWERYHQAVTDWEVKEYLRLY</sequence>
<dbReference type="AlphaFoldDB" id="B3T0V5"/>
<dbReference type="InterPro" id="IPR008147">
    <property type="entry name" value="Gln_synt_N"/>
</dbReference>
<feature type="domain" description="GS catalytic" evidence="5">
    <location>
        <begin position="124"/>
        <end position="475"/>
    </location>
</feature>
<evidence type="ECO:0000259" key="4">
    <source>
        <dbReference type="PROSITE" id="PS51986"/>
    </source>
</evidence>
<dbReference type="PANTHER" id="PTHR43785:SF14">
    <property type="entry name" value="GLUTAMINE SYNTHETASE"/>
    <property type="match status" value="1"/>
</dbReference>
<gene>
    <name evidence="6" type="ORF">ALOHA_HF4000007D16ctg1g23</name>
</gene>
<evidence type="ECO:0000256" key="3">
    <source>
        <dbReference type="ARBA" id="ARBA00022840"/>
    </source>
</evidence>